<dbReference type="EMBL" id="CAGS01000397">
    <property type="protein sequence ID" value="CCF85148.1"/>
    <property type="molecule type" value="Genomic_DNA"/>
</dbReference>
<dbReference type="Proteomes" id="UP000004221">
    <property type="component" value="Unassembled WGS sequence"/>
</dbReference>
<dbReference type="GO" id="GO:0070967">
    <property type="term" value="F:coenzyme F420 binding"/>
    <property type="evidence" value="ECO:0007669"/>
    <property type="project" value="TreeGrafter"/>
</dbReference>
<evidence type="ECO:0000256" key="1">
    <source>
        <dbReference type="ARBA" id="ARBA00023002"/>
    </source>
</evidence>
<dbReference type="InterPro" id="IPR012349">
    <property type="entry name" value="Split_barrel_FMN-bd"/>
</dbReference>
<dbReference type="Gene3D" id="2.30.110.10">
    <property type="entry name" value="Electron Transport, Fmn-binding Protein, Chain A"/>
    <property type="match status" value="1"/>
</dbReference>
<feature type="region of interest" description="Disordered" evidence="2">
    <location>
        <begin position="1"/>
        <end position="21"/>
    </location>
</feature>
<comment type="caution">
    <text evidence="4">The sequence shown here is derived from an EMBL/GenBank/DDBJ whole genome shotgun (WGS) entry which is preliminary data.</text>
</comment>
<dbReference type="AlphaFoldDB" id="I4EKD6"/>
<organism evidence="4 5">
    <name type="scientific">Nitrolancea hollandica Lb</name>
    <dbReference type="NCBI Taxonomy" id="1129897"/>
    <lineage>
        <taxon>Bacteria</taxon>
        <taxon>Pseudomonadati</taxon>
        <taxon>Thermomicrobiota</taxon>
        <taxon>Thermomicrobia</taxon>
        <taxon>Sphaerobacterales</taxon>
        <taxon>Sphaerobacterineae</taxon>
        <taxon>Sphaerobacteraceae</taxon>
        <taxon>Nitrolancea</taxon>
    </lineage>
</organism>
<dbReference type="GO" id="GO:0005829">
    <property type="term" value="C:cytosol"/>
    <property type="evidence" value="ECO:0007669"/>
    <property type="project" value="TreeGrafter"/>
</dbReference>
<evidence type="ECO:0000313" key="5">
    <source>
        <dbReference type="Proteomes" id="UP000004221"/>
    </source>
</evidence>
<dbReference type="Pfam" id="PF01243">
    <property type="entry name" value="PNPOx_N"/>
    <property type="match status" value="1"/>
</dbReference>
<keyword evidence="1" id="KW-0560">Oxidoreductase</keyword>
<dbReference type="GO" id="GO:0016627">
    <property type="term" value="F:oxidoreductase activity, acting on the CH-CH group of donors"/>
    <property type="evidence" value="ECO:0007669"/>
    <property type="project" value="TreeGrafter"/>
</dbReference>
<reference evidence="4 5" key="1">
    <citation type="journal article" date="2012" name="ISME J.">
        <title>Nitrification expanded: discovery, physiology and genomics of a nitrite-oxidizing bacterium from the phylum Chloroflexi.</title>
        <authorList>
            <person name="Sorokin D.Y."/>
            <person name="Lucker S."/>
            <person name="Vejmelkova D."/>
            <person name="Kostrikina N.A."/>
            <person name="Kleerebezem R."/>
            <person name="Rijpstra W.I."/>
            <person name="Damste J.S."/>
            <person name="Le Paslier D."/>
            <person name="Muyzer G."/>
            <person name="Wagner M."/>
            <person name="van Loosdrecht M.C."/>
            <person name="Daims H."/>
        </authorList>
    </citation>
    <scope>NUCLEOTIDE SEQUENCE [LARGE SCALE GENOMIC DNA]</scope>
    <source>
        <strain evidence="5">none</strain>
    </source>
</reference>
<gene>
    <name evidence="4" type="ORF">NITHO_4560007</name>
</gene>
<proteinExistence type="predicted"/>
<dbReference type="InterPro" id="IPR011576">
    <property type="entry name" value="Pyridox_Oxase_N"/>
</dbReference>
<evidence type="ECO:0000256" key="2">
    <source>
        <dbReference type="SAM" id="MobiDB-lite"/>
    </source>
</evidence>
<keyword evidence="5" id="KW-1185">Reference proteome</keyword>
<evidence type="ECO:0000259" key="3">
    <source>
        <dbReference type="Pfam" id="PF01243"/>
    </source>
</evidence>
<dbReference type="SUPFAM" id="SSF50475">
    <property type="entry name" value="FMN-binding split barrel"/>
    <property type="match status" value="1"/>
</dbReference>
<dbReference type="InterPro" id="IPR052019">
    <property type="entry name" value="F420H2_bilvrd_red/Heme_oxyg"/>
</dbReference>
<name>I4EKD6_9BACT</name>
<feature type="compositionally biased region" description="Basic and acidic residues" evidence="2">
    <location>
        <begin position="1"/>
        <end position="15"/>
    </location>
</feature>
<feature type="domain" description="Pyridoxamine 5'-phosphate oxidase N-terminal" evidence="3">
    <location>
        <begin position="44"/>
        <end position="132"/>
    </location>
</feature>
<dbReference type="RefSeq" id="WP_008479848.1">
    <property type="nucleotide sequence ID" value="NZ_CAGS01000397.1"/>
</dbReference>
<protein>
    <submittedName>
        <fullName evidence="4">Pyridoxamine 5'-phosphate oxidase-related FMN-binding protein</fullName>
    </submittedName>
</protein>
<dbReference type="PANTHER" id="PTHR35176">
    <property type="entry name" value="HEME OXYGENASE HI_0854-RELATED"/>
    <property type="match status" value="1"/>
</dbReference>
<sequence length="172" mass="19423">MPEQERPSQRSEPKVTRPRMPVDYGIHPLEAGGLIPWSTVTDQLVNARNYWAVTTGQGRPHAMPVWAIWLDGALYFSTDRASRKSRNLATNPEIVMHLESGDDVVILEGTAEEITDPELLARFADAHEAKYQIRPVTDGSAPIYGLRPRVVHAWLEQDFSRTATSWRFDRSG</sequence>
<accession>I4EKD6</accession>
<dbReference type="PANTHER" id="PTHR35176:SF4">
    <property type="entry name" value="PYRIDOXAMINE 5'-PHOSPHATE OXIDASE-RELATED FMN-BINDING"/>
    <property type="match status" value="1"/>
</dbReference>
<evidence type="ECO:0000313" key="4">
    <source>
        <dbReference type="EMBL" id="CCF85148.1"/>
    </source>
</evidence>